<gene>
    <name evidence="1" type="ORF">NT26_1294</name>
</gene>
<sequence length="62" mass="7064">MKAVLFYLGVDRLQYGTRNRDMQSIDRPHDPGDAADLSIMGYLSSLKIAQTTKEINRILPIR</sequence>
<organism evidence="1 2">
    <name type="scientific">Pseudorhizobium banfieldiae</name>
    <dbReference type="NCBI Taxonomy" id="1125847"/>
    <lineage>
        <taxon>Bacteria</taxon>
        <taxon>Pseudomonadati</taxon>
        <taxon>Pseudomonadota</taxon>
        <taxon>Alphaproteobacteria</taxon>
        <taxon>Hyphomicrobiales</taxon>
        <taxon>Rhizobiaceae</taxon>
        <taxon>Rhizobium/Agrobacterium group</taxon>
        <taxon>Pseudorhizobium</taxon>
    </lineage>
</organism>
<evidence type="ECO:0000313" key="2">
    <source>
        <dbReference type="Proteomes" id="UP000010792"/>
    </source>
</evidence>
<accession>L0ND18</accession>
<evidence type="ECO:0000313" key="1">
    <source>
        <dbReference type="EMBL" id="CCF19018.1"/>
    </source>
</evidence>
<proteinExistence type="predicted"/>
<protein>
    <submittedName>
        <fullName evidence="1">Uncharacterized protein</fullName>
    </submittedName>
</protein>
<reference evidence="1 2" key="1">
    <citation type="journal article" date="2013" name="Genome Biol. Evol.">
        <title>Life in an arsenic-containing gold mine: genome and physiology of the autotrophic arsenite-oxidizing bacterium rhizobium sp. NT-26.</title>
        <authorList>
            <person name="Andres J."/>
            <person name="Arsene-Ploetze F."/>
            <person name="Barbe V."/>
            <person name="Brochier-Armanet C."/>
            <person name="Cleiss-Arnold J."/>
            <person name="Coppee J.Y."/>
            <person name="Dillies M.A."/>
            <person name="Geist"/>
            <person name="L"/>
            <person name="Joublin A."/>
            <person name="Koechler S."/>
            <person name="Lassalle F."/>
            <person name="Marchal M."/>
            <person name="Medigue C."/>
            <person name="Muller D."/>
            <person name="Nesme X."/>
            <person name="Plewniak F."/>
            <person name="Proux C."/>
            <person name="Ramirez-Bahena M.H."/>
            <person name="Schenowitz C."/>
            <person name="Sismeiro O."/>
            <person name="Vallenet D."/>
            <person name="Santini J.M."/>
            <person name="Bertin P.N."/>
        </authorList>
    </citation>
    <scope>NUCLEOTIDE SEQUENCE [LARGE SCALE GENOMIC DNA]</scope>
    <source>
        <strain evidence="1 2">NT-26</strain>
    </source>
</reference>
<dbReference type="Proteomes" id="UP000010792">
    <property type="component" value="Chromosome"/>
</dbReference>
<name>L0ND18_9HYPH</name>
<dbReference type="KEGG" id="rht:NT26_1294"/>
<dbReference type="AlphaFoldDB" id="L0ND18"/>
<dbReference type="EMBL" id="FO082820">
    <property type="protein sequence ID" value="CCF19018.1"/>
    <property type="molecule type" value="Genomic_DNA"/>
</dbReference>
<keyword evidence="2" id="KW-1185">Reference proteome</keyword>